<name>A0A7G1Q882_9GAMM</name>
<dbReference type="SUPFAM" id="SSF57863">
    <property type="entry name" value="ArfGap/RecO-like zinc finger"/>
    <property type="match status" value="1"/>
</dbReference>
<evidence type="ECO:0000256" key="7">
    <source>
        <dbReference type="ARBA" id="ARBA00033409"/>
    </source>
</evidence>
<dbReference type="SUPFAM" id="SSF50249">
    <property type="entry name" value="Nucleic acid-binding proteins"/>
    <property type="match status" value="1"/>
</dbReference>
<dbReference type="NCBIfam" id="TIGR00613">
    <property type="entry name" value="reco"/>
    <property type="match status" value="1"/>
</dbReference>
<evidence type="ECO:0000256" key="2">
    <source>
        <dbReference type="ARBA" id="ARBA00007452"/>
    </source>
</evidence>
<evidence type="ECO:0000256" key="3">
    <source>
        <dbReference type="ARBA" id="ARBA00021310"/>
    </source>
</evidence>
<keyword evidence="5 8" id="KW-0233">DNA recombination</keyword>
<evidence type="ECO:0000313" key="11">
    <source>
        <dbReference type="Proteomes" id="UP000516072"/>
    </source>
</evidence>
<keyword evidence="11" id="KW-1185">Reference proteome</keyword>
<dbReference type="Pfam" id="PF11967">
    <property type="entry name" value="RecO_N"/>
    <property type="match status" value="1"/>
</dbReference>
<evidence type="ECO:0000256" key="6">
    <source>
        <dbReference type="ARBA" id="ARBA00023204"/>
    </source>
</evidence>
<dbReference type="Gene3D" id="2.40.50.140">
    <property type="entry name" value="Nucleic acid-binding proteins"/>
    <property type="match status" value="1"/>
</dbReference>
<evidence type="ECO:0000256" key="8">
    <source>
        <dbReference type="HAMAP-Rule" id="MF_00201"/>
    </source>
</evidence>
<sequence length="245" mass="27882">MKVTLQPAYVLHQHPYRETSALIEVFTEDYGRVSLIAKGIKRKSSKVIGLLQPFQPLLISWVGRSNLVTLTGVEASGSSIHLVGEPLICGFYLNELLLRLLSHQDSFKTLFSIYARSLLQLACSEQYQPILRLFERDLLIHLGYAPPLEYEIGTHQPIEADQWYSYQIEKGPSKFKPSSSGNGMKLKGQTLLSLAYGKLTDSQSLWETKHLLRWLLSPYLGDKPLRSRTMLIALRQLTHEQTIEQ</sequence>
<dbReference type="PANTHER" id="PTHR33991:SF1">
    <property type="entry name" value="DNA REPAIR PROTEIN RECO"/>
    <property type="match status" value="1"/>
</dbReference>
<dbReference type="InterPro" id="IPR022572">
    <property type="entry name" value="DNA_rep/recomb_RecO_N"/>
</dbReference>
<dbReference type="GO" id="GO:0006302">
    <property type="term" value="P:double-strand break repair"/>
    <property type="evidence" value="ECO:0007669"/>
    <property type="project" value="TreeGrafter"/>
</dbReference>
<protein>
    <recommendedName>
        <fullName evidence="3 8">DNA repair protein RecO</fullName>
    </recommendedName>
    <alternativeName>
        <fullName evidence="7 8">Recombination protein O</fullName>
    </alternativeName>
</protein>
<dbReference type="KEGG" id="ntg:NSCAC_0391"/>
<dbReference type="InterPro" id="IPR037278">
    <property type="entry name" value="ARFGAP/RecO"/>
</dbReference>
<accession>A0A7G1Q882</accession>
<comment type="similarity">
    <text evidence="2 8">Belongs to the RecO family.</text>
</comment>
<dbReference type="InterPro" id="IPR012340">
    <property type="entry name" value="NA-bd_OB-fold"/>
</dbReference>
<feature type="domain" description="DNA replication/recombination mediator RecO N-terminal" evidence="9">
    <location>
        <begin position="1"/>
        <end position="75"/>
    </location>
</feature>
<comment type="function">
    <text evidence="1 8">Involved in DNA repair and RecF pathway recombination.</text>
</comment>
<proteinExistence type="inferred from homology"/>
<dbReference type="InterPro" id="IPR042242">
    <property type="entry name" value="RecO_C"/>
</dbReference>
<evidence type="ECO:0000256" key="1">
    <source>
        <dbReference type="ARBA" id="ARBA00003065"/>
    </source>
</evidence>
<reference evidence="10 11" key="1">
    <citation type="submission" date="2020-03" db="EMBL/GenBank/DDBJ databases">
        <authorList>
            <person name="Picone N."/>
        </authorList>
    </citation>
    <scope>NUCLEOTIDE SEQUENCE [LARGE SCALE GENOMIC DNA]</scope>
    <source>
        <strain evidence="10">NSCAC1</strain>
    </source>
</reference>
<dbReference type="HAMAP" id="MF_00201">
    <property type="entry name" value="RecO"/>
    <property type="match status" value="1"/>
</dbReference>
<dbReference type="GO" id="GO:0043590">
    <property type="term" value="C:bacterial nucleoid"/>
    <property type="evidence" value="ECO:0007669"/>
    <property type="project" value="TreeGrafter"/>
</dbReference>
<gene>
    <name evidence="8 10" type="primary">recO</name>
    <name evidence="10" type="ORF">NSCAC_0391</name>
</gene>
<dbReference type="EMBL" id="LR778175">
    <property type="protein sequence ID" value="CAB1274883.1"/>
    <property type="molecule type" value="Genomic_DNA"/>
</dbReference>
<keyword evidence="6 8" id="KW-0234">DNA repair</keyword>
<evidence type="ECO:0000313" key="10">
    <source>
        <dbReference type="EMBL" id="CAB1274883.1"/>
    </source>
</evidence>
<evidence type="ECO:0000256" key="4">
    <source>
        <dbReference type="ARBA" id="ARBA00022763"/>
    </source>
</evidence>
<dbReference type="PANTHER" id="PTHR33991">
    <property type="entry name" value="DNA REPAIR PROTEIN RECO"/>
    <property type="match status" value="1"/>
</dbReference>
<dbReference type="RefSeq" id="WP_197744753.1">
    <property type="nucleotide sequence ID" value="NZ_LR778175.1"/>
</dbReference>
<evidence type="ECO:0000259" key="9">
    <source>
        <dbReference type="Pfam" id="PF11967"/>
    </source>
</evidence>
<keyword evidence="4 8" id="KW-0227">DNA damage</keyword>
<dbReference type="Gene3D" id="1.20.1440.120">
    <property type="entry name" value="Recombination protein O, C-terminal domain"/>
    <property type="match status" value="1"/>
</dbReference>
<dbReference type="GO" id="GO:0006310">
    <property type="term" value="P:DNA recombination"/>
    <property type="evidence" value="ECO:0007669"/>
    <property type="project" value="UniProtKB-UniRule"/>
</dbReference>
<dbReference type="Proteomes" id="UP000516072">
    <property type="component" value="Chromosome"/>
</dbReference>
<dbReference type="InterPro" id="IPR003717">
    <property type="entry name" value="RecO"/>
</dbReference>
<organism evidence="10 11">
    <name type="scientific">Candidatus Nitrosacidococcus tergens</name>
    <dbReference type="NCBI Taxonomy" id="553981"/>
    <lineage>
        <taxon>Bacteria</taxon>
        <taxon>Pseudomonadati</taxon>
        <taxon>Pseudomonadota</taxon>
        <taxon>Gammaproteobacteria</taxon>
        <taxon>Chromatiales</taxon>
        <taxon>Chromatiaceae</taxon>
        <taxon>Candidatus Nitrosacidococcus</taxon>
    </lineage>
</organism>
<evidence type="ECO:0000256" key="5">
    <source>
        <dbReference type="ARBA" id="ARBA00023172"/>
    </source>
</evidence>
<dbReference type="AlphaFoldDB" id="A0A7G1Q882"/>
<dbReference type="Pfam" id="PF02565">
    <property type="entry name" value="RecO_C"/>
    <property type="match status" value="1"/>
</dbReference>